<evidence type="ECO:0000313" key="3">
    <source>
        <dbReference type="EMBL" id="KII84861.1"/>
    </source>
</evidence>
<accession>A0A0C9SL48</accession>
<keyword evidence="4" id="KW-1185">Reference proteome</keyword>
<keyword evidence="1" id="KW-0812">Transmembrane</keyword>
<protein>
    <recommendedName>
        <fullName evidence="2">DUF2470 domain-containing protein</fullName>
    </recommendedName>
</protein>
<evidence type="ECO:0000313" key="4">
    <source>
        <dbReference type="Proteomes" id="UP000053263"/>
    </source>
</evidence>
<feature type="transmembrane region" description="Helical" evidence="1">
    <location>
        <begin position="143"/>
        <end position="160"/>
    </location>
</feature>
<proteinExistence type="predicted"/>
<dbReference type="EMBL" id="KN832569">
    <property type="protein sequence ID" value="KII84861.1"/>
    <property type="molecule type" value="Genomic_DNA"/>
</dbReference>
<evidence type="ECO:0000259" key="2">
    <source>
        <dbReference type="Pfam" id="PF10615"/>
    </source>
</evidence>
<name>A0A0C9SL48_PLICR</name>
<sequence length="219" mass="24203">MTDSVADKSGFLKMYMSNHPDTLVAYVRHFGKVTDPTITGAEMTAIESKSMTLTYKRKNGQSNVVKVPFNPPLSGYDEVKPRLLGMKAEAQEALGMIKAPQITTFHLPLSVWRLGVLMALLVYCTLAGTAYSTSPLFAPGRQLVGAVGGWVTVKISWWILGVAHSLEALYTTSLVWRHNAPFPVAAKWVLSTLAFGYPTWSELRKRIQAARIESVMKIE</sequence>
<dbReference type="PANTHER" id="PTHR37783:SF1">
    <property type="entry name" value="MEMBRANE PROTEIN, PUTATIVE (AFU_ORTHOLOGUE AFUA_1G04315)-RELATED"/>
    <property type="match status" value="1"/>
</dbReference>
<dbReference type="InterPro" id="IPR028110">
    <property type="entry name" value="TMEM254"/>
</dbReference>
<dbReference type="AlphaFoldDB" id="A0A0C9SL48"/>
<dbReference type="Pfam" id="PF10615">
    <property type="entry name" value="DUF2470"/>
    <property type="match status" value="1"/>
</dbReference>
<reference evidence="3 4" key="1">
    <citation type="submission" date="2014-06" db="EMBL/GenBank/DDBJ databases">
        <title>Evolutionary Origins and Diversification of the Mycorrhizal Mutualists.</title>
        <authorList>
            <consortium name="DOE Joint Genome Institute"/>
            <consortium name="Mycorrhizal Genomics Consortium"/>
            <person name="Kohler A."/>
            <person name="Kuo A."/>
            <person name="Nagy L.G."/>
            <person name="Floudas D."/>
            <person name="Copeland A."/>
            <person name="Barry K.W."/>
            <person name="Cichocki N."/>
            <person name="Veneault-Fourrey C."/>
            <person name="LaButti K."/>
            <person name="Lindquist E.A."/>
            <person name="Lipzen A."/>
            <person name="Lundell T."/>
            <person name="Morin E."/>
            <person name="Murat C."/>
            <person name="Riley R."/>
            <person name="Ohm R."/>
            <person name="Sun H."/>
            <person name="Tunlid A."/>
            <person name="Henrissat B."/>
            <person name="Grigoriev I.V."/>
            <person name="Hibbett D.S."/>
            <person name="Martin F."/>
        </authorList>
    </citation>
    <scope>NUCLEOTIDE SEQUENCE [LARGE SCALE GENOMIC DNA]</scope>
    <source>
        <strain evidence="3 4">FD-325 SS-3</strain>
    </source>
</reference>
<keyword evidence="1" id="KW-1133">Transmembrane helix</keyword>
<dbReference type="InterPro" id="IPR019595">
    <property type="entry name" value="DUF2470"/>
</dbReference>
<dbReference type="HOGENOM" id="CLU_104759_0_0_1"/>
<dbReference type="OrthoDB" id="5553410at2759"/>
<dbReference type="Gene3D" id="3.20.180.10">
    <property type="entry name" value="PNP-oxidase-like"/>
    <property type="match status" value="1"/>
</dbReference>
<dbReference type="InterPro" id="IPR037119">
    <property type="entry name" value="Haem_oxidase_HugZ-like_sf"/>
</dbReference>
<keyword evidence="1" id="KW-0472">Membrane</keyword>
<organism evidence="3 4">
    <name type="scientific">Plicaturopsis crispa FD-325 SS-3</name>
    <dbReference type="NCBI Taxonomy" id="944288"/>
    <lineage>
        <taxon>Eukaryota</taxon>
        <taxon>Fungi</taxon>
        <taxon>Dikarya</taxon>
        <taxon>Basidiomycota</taxon>
        <taxon>Agaricomycotina</taxon>
        <taxon>Agaricomycetes</taxon>
        <taxon>Agaricomycetidae</taxon>
        <taxon>Amylocorticiales</taxon>
        <taxon>Amylocorticiaceae</taxon>
        <taxon>Plicatura</taxon>
        <taxon>Plicaturopsis crispa</taxon>
    </lineage>
</organism>
<gene>
    <name evidence="3" type="ORF">PLICRDRAFT_179191</name>
</gene>
<dbReference type="Proteomes" id="UP000053263">
    <property type="component" value="Unassembled WGS sequence"/>
</dbReference>
<evidence type="ECO:0000256" key="1">
    <source>
        <dbReference type="SAM" id="Phobius"/>
    </source>
</evidence>
<feature type="domain" description="DUF2470" evidence="2">
    <location>
        <begin position="14"/>
        <end position="86"/>
    </location>
</feature>
<dbReference type="PANTHER" id="PTHR37783">
    <property type="entry name" value="MEMBRANE PROTEIN, PUTATIVE (AFU_ORTHOLOGUE AFUA_1G04315)-RELATED"/>
    <property type="match status" value="1"/>
</dbReference>
<dbReference type="Pfam" id="PF14934">
    <property type="entry name" value="TMEM254"/>
    <property type="match status" value="1"/>
</dbReference>
<feature type="transmembrane region" description="Helical" evidence="1">
    <location>
        <begin position="111"/>
        <end position="131"/>
    </location>
</feature>